<evidence type="ECO:0000313" key="3">
    <source>
        <dbReference type="Proteomes" id="UP000217790"/>
    </source>
</evidence>
<feature type="region of interest" description="Disordered" evidence="1">
    <location>
        <begin position="106"/>
        <end position="145"/>
    </location>
</feature>
<dbReference type="AlphaFoldDB" id="A0A2H3CMW7"/>
<protein>
    <submittedName>
        <fullName evidence="2">Uncharacterized protein</fullName>
    </submittedName>
</protein>
<dbReference type="Proteomes" id="UP000217790">
    <property type="component" value="Unassembled WGS sequence"/>
</dbReference>
<proteinExistence type="predicted"/>
<accession>A0A2H3CMW7</accession>
<gene>
    <name evidence="2" type="ORF">ARMGADRAFT_1038393</name>
</gene>
<dbReference type="InParanoid" id="A0A2H3CMW7"/>
<keyword evidence="3" id="KW-1185">Reference proteome</keyword>
<organism evidence="2 3">
    <name type="scientific">Armillaria gallica</name>
    <name type="common">Bulbous honey fungus</name>
    <name type="synonym">Armillaria bulbosa</name>
    <dbReference type="NCBI Taxonomy" id="47427"/>
    <lineage>
        <taxon>Eukaryota</taxon>
        <taxon>Fungi</taxon>
        <taxon>Dikarya</taxon>
        <taxon>Basidiomycota</taxon>
        <taxon>Agaricomycotina</taxon>
        <taxon>Agaricomycetes</taxon>
        <taxon>Agaricomycetidae</taxon>
        <taxon>Agaricales</taxon>
        <taxon>Marasmiineae</taxon>
        <taxon>Physalacriaceae</taxon>
        <taxon>Armillaria</taxon>
    </lineage>
</organism>
<name>A0A2H3CMW7_ARMGA</name>
<sequence length="145" mass="15698">MSADSVYNSIKLETPPTVCSTQAASASEEEASRFMFLVFDCIAKGDKKGIPLLCLTGVEQRGGHRPGQARLFTFIHKPYLTAPQGLYDNSTFVWLGVREGIEDAPHKCRSQVSSTDAPLPPTLDASRTLRTEAPPIASTGNKTKT</sequence>
<evidence type="ECO:0000256" key="1">
    <source>
        <dbReference type="SAM" id="MobiDB-lite"/>
    </source>
</evidence>
<dbReference type="EMBL" id="KZ293713">
    <property type="protein sequence ID" value="PBK82724.1"/>
    <property type="molecule type" value="Genomic_DNA"/>
</dbReference>
<reference evidence="3" key="1">
    <citation type="journal article" date="2017" name="Nat. Ecol. Evol.">
        <title>Genome expansion and lineage-specific genetic innovations in the forest pathogenic fungi Armillaria.</title>
        <authorList>
            <person name="Sipos G."/>
            <person name="Prasanna A.N."/>
            <person name="Walter M.C."/>
            <person name="O'Connor E."/>
            <person name="Balint B."/>
            <person name="Krizsan K."/>
            <person name="Kiss B."/>
            <person name="Hess J."/>
            <person name="Varga T."/>
            <person name="Slot J."/>
            <person name="Riley R."/>
            <person name="Boka B."/>
            <person name="Rigling D."/>
            <person name="Barry K."/>
            <person name="Lee J."/>
            <person name="Mihaltcheva S."/>
            <person name="LaButti K."/>
            <person name="Lipzen A."/>
            <person name="Waldron R."/>
            <person name="Moloney N.M."/>
            <person name="Sperisen C."/>
            <person name="Kredics L."/>
            <person name="Vagvoelgyi C."/>
            <person name="Patrignani A."/>
            <person name="Fitzpatrick D."/>
            <person name="Nagy I."/>
            <person name="Doyle S."/>
            <person name="Anderson J.B."/>
            <person name="Grigoriev I.V."/>
            <person name="Gueldener U."/>
            <person name="Muensterkoetter M."/>
            <person name="Nagy L.G."/>
        </authorList>
    </citation>
    <scope>NUCLEOTIDE SEQUENCE [LARGE SCALE GENOMIC DNA]</scope>
    <source>
        <strain evidence="3">Ar21-2</strain>
    </source>
</reference>
<evidence type="ECO:0000313" key="2">
    <source>
        <dbReference type="EMBL" id="PBK82724.1"/>
    </source>
</evidence>